<sequence length="127" mass="14750">MPKPDRLFASDLVCVARILSAHNHQRFWQQLVSERSPTPAPSRINKHLRKMLVSPSDELPSTTPVNHCKPRATWCRSQVLREQNLETGNDSRHSPEHHRLDSTRHLFTDPRFLPGLLRLQHRVLVCL</sequence>
<organism evidence="1 2">
    <name type="scientific">Chionoecetes opilio</name>
    <name type="common">Atlantic snow crab</name>
    <name type="synonym">Cancer opilio</name>
    <dbReference type="NCBI Taxonomy" id="41210"/>
    <lineage>
        <taxon>Eukaryota</taxon>
        <taxon>Metazoa</taxon>
        <taxon>Ecdysozoa</taxon>
        <taxon>Arthropoda</taxon>
        <taxon>Crustacea</taxon>
        <taxon>Multicrustacea</taxon>
        <taxon>Malacostraca</taxon>
        <taxon>Eumalacostraca</taxon>
        <taxon>Eucarida</taxon>
        <taxon>Decapoda</taxon>
        <taxon>Pleocyemata</taxon>
        <taxon>Brachyura</taxon>
        <taxon>Eubrachyura</taxon>
        <taxon>Majoidea</taxon>
        <taxon>Majidae</taxon>
        <taxon>Chionoecetes</taxon>
    </lineage>
</organism>
<dbReference type="AlphaFoldDB" id="A0A8J4YU91"/>
<comment type="caution">
    <text evidence="1">The sequence shown here is derived from an EMBL/GenBank/DDBJ whole genome shotgun (WGS) entry which is preliminary data.</text>
</comment>
<protein>
    <submittedName>
        <fullName evidence="1">Uncharacterized protein</fullName>
    </submittedName>
</protein>
<dbReference type="Proteomes" id="UP000770661">
    <property type="component" value="Unassembled WGS sequence"/>
</dbReference>
<keyword evidence="2" id="KW-1185">Reference proteome</keyword>
<proteinExistence type="predicted"/>
<name>A0A8J4YU91_CHIOP</name>
<dbReference type="EMBL" id="JACEEZ010003667">
    <property type="protein sequence ID" value="KAG0727154.1"/>
    <property type="molecule type" value="Genomic_DNA"/>
</dbReference>
<reference evidence="1" key="1">
    <citation type="submission" date="2020-07" db="EMBL/GenBank/DDBJ databases">
        <title>The High-quality genome of the commercially important snow crab, Chionoecetes opilio.</title>
        <authorList>
            <person name="Jeong J.-H."/>
            <person name="Ryu S."/>
        </authorList>
    </citation>
    <scope>NUCLEOTIDE SEQUENCE</scope>
    <source>
        <strain evidence="1">MADBK_172401_WGS</strain>
        <tissue evidence="1">Digestive gland</tissue>
    </source>
</reference>
<gene>
    <name evidence="1" type="ORF">GWK47_035248</name>
</gene>
<accession>A0A8J4YU91</accession>
<evidence type="ECO:0000313" key="1">
    <source>
        <dbReference type="EMBL" id="KAG0727154.1"/>
    </source>
</evidence>
<evidence type="ECO:0000313" key="2">
    <source>
        <dbReference type="Proteomes" id="UP000770661"/>
    </source>
</evidence>